<reference evidence="1 2" key="1">
    <citation type="journal article" date="1992" name="Lakartidningen">
        <title>[Penicillin V and not amoxicillin is the first choice preparation in acute otitis].</title>
        <authorList>
            <person name="Kamme C."/>
            <person name="Lundgren K."/>
            <person name="Prellner K."/>
        </authorList>
    </citation>
    <scope>NUCLEOTIDE SEQUENCE [LARGE SCALE GENOMIC DNA]</scope>
    <source>
        <strain evidence="1 2">PC5538III-hc</strain>
    </source>
</reference>
<accession>A0A5C8EQC7</accession>
<evidence type="ECO:0000313" key="1">
    <source>
        <dbReference type="EMBL" id="TXJ40006.1"/>
    </source>
</evidence>
<dbReference type="OrthoDB" id="9875687at2"/>
<proteinExistence type="predicted"/>
<comment type="caution">
    <text evidence="1">The sequence shown here is derived from an EMBL/GenBank/DDBJ whole genome shotgun (WGS) entry which is preliminary data.</text>
</comment>
<evidence type="ECO:0000313" key="2">
    <source>
        <dbReference type="Proteomes" id="UP000323176"/>
    </source>
</evidence>
<dbReference type="EMBL" id="SAXY01000053">
    <property type="protein sequence ID" value="TXJ40006.1"/>
    <property type="molecule type" value="Genomic_DNA"/>
</dbReference>
<organism evidence="1 2">
    <name type="scientific">Brachyspira pilosicoli</name>
    <name type="common">Serpulina pilosicoli</name>
    <dbReference type="NCBI Taxonomy" id="52584"/>
    <lineage>
        <taxon>Bacteria</taxon>
        <taxon>Pseudomonadati</taxon>
        <taxon>Spirochaetota</taxon>
        <taxon>Spirochaetia</taxon>
        <taxon>Brachyspirales</taxon>
        <taxon>Brachyspiraceae</taxon>
        <taxon>Brachyspira</taxon>
    </lineage>
</organism>
<gene>
    <name evidence="1" type="ORF">EPJ72_08760</name>
</gene>
<sequence length="120" mass="14239">MIYAIVPPRCIEGDTDYYHIFEAYFNINDNTITINVHSISSLHIRIKPKYKNMVNNNFKENYIFINVELKDGRNKILKYKYYKSANGIFMTENREDTIVIAVLIKNYLCSKCTQFLFGYQ</sequence>
<dbReference type="AlphaFoldDB" id="A0A5C8EQC7"/>
<dbReference type="Proteomes" id="UP000323176">
    <property type="component" value="Unassembled WGS sequence"/>
</dbReference>
<name>A0A5C8EQC7_BRAPL</name>
<protein>
    <submittedName>
        <fullName evidence="1">Uncharacterized protein</fullName>
    </submittedName>
</protein>